<dbReference type="RefSeq" id="WP_163669130.1">
    <property type="nucleotide sequence ID" value="NZ_AP022565.1"/>
</dbReference>
<dbReference type="InterPro" id="IPR003399">
    <property type="entry name" value="Mce/MlaD"/>
</dbReference>
<dbReference type="PANTHER" id="PTHR33371">
    <property type="entry name" value="INTERMEMBRANE PHOSPHOLIPID TRANSPORT SYSTEM BINDING PROTEIN MLAD-RELATED"/>
    <property type="match status" value="1"/>
</dbReference>
<sequence length="395" mass="41697">MNSAIVRPLAGLTTTAVIVGVVTLAATLFRGGFDEWTPVTVMSPRAGLVMNPDAKVQFHGVQVGKVSAIDEQPDGRAAIRLAIEPSRVPIIPENVTVDIASTTVFGAKVVQLTLPPDPSPQPIHAGQILGTESVMVEANTVFEQLVSVLSTVQPEKLNETLGAIAAAMKGRGEQIGRSLADLDELLTKLNPHLESLNRDLAAAPAALRGYADAAPDLVSVVDSSTRIGHTIVDKQSDLDELLISTIGLADLGTQVLDEDRQPLTDAVHLLAPTTDLTNQYHAALTCGLGAMDVMANNPPLNVPGVEVLAGFFWGQERYRYPSDLPKVAARGGPQCTDLPKVPYGKAPPFVIADTGANPWKYANPGIVLNSDLLKQILFGPQDGPPRNSAQIGHPG</sequence>
<dbReference type="Pfam" id="PF11887">
    <property type="entry name" value="Mce4_CUP1"/>
    <property type="match status" value="1"/>
</dbReference>
<dbReference type="InterPro" id="IPR024516">
    <property type="entry name" value="Mce_C"/>
</dbReference>
<dbReference type="PANTHER" id="PTHR33371:SF19">
    <property type="entry name" value="MCE-FAMILY PROTEIN MCE4A"/>
    <property type="match status" value="1"/>
</dbReference>
<dbReference type="InterPro" id="IPR052336">
    <property type="entry name" value="MlaD_Phospholipid_Transporter"/>
</dbReference>
<accession>A0A6N4UYP2</accession>
<keyword evidence="4" id="KW-1185">Reference proteome</keyword>
<evidence type="ECO:0000313" key="3">
    <source>
        <dbReference type="EMBL" id="BBX30196.1"/>
    </source>
</evidence>
<name>A0A6N4UYP2_9MYCO</name>
<feature type="domain" description="Mammalian cell entry C-terminal" evidence="2">
    <location>
        <begin position="119"/>
        <end position="333"/>
    </location>
</feature>
<dbReference type="NCBIfam" id="TIGR00996">
    <property type="entry name" value="Mtu_fam_mce"/>
    <property type="match status" value="1"/>
</dbReference>
<dbReference type="AlphaFoldDB" id="A0A6N4UYP2"/>
<dbReference type="EMBL" id="AP022565">
    <property type="protein sequence ID" value="BBX30196.1"/>
    <property type="molecule type" value="Genomic_DNA"/>
</dbReference>
<dbReference type="Pfam" id="PF02470">
    <property type="entry name" value="MlaD"/>
    <property type="match status" value="1"/>
</dbReference>
<feature type="domain" description="Mce/MlaD" evidence="1">
    <location>
        <begin position="38"/>
        <end position="113"/>
    </location>
</feature>
<protein>
    <submittedName>
        <fullName evidence="3">Virulence factor Mce family protein</fullName>
    </submittedName>
</protein>
<evidence type="ECO:0000313" key="4">
    <source>
        <dbReference type="Proteomes" id="UP000466906"/>
    </source>
</evidence>
<dbReference type="GO" id="GO:0005576">
    <property type="term" value="C:extracellular region"/>
    <property type="evidence" value="ECO:0007669"/>
    <property type="project" value="TreeGrafter"/>
</dbReference>
<dbReference type="GO" id="GO:0051701">
    <property type="term" value="P:biological process involved in interaction with host"/>
    <property type="evidence" value="ECO:0007669"/>
    <property type="project" value="TreeGrafter"/>
</dbReference>
<dbReference type="Proteomes" id="UP000466906">
    <property type="component" value="Chromosome"/>
</dbReference>
<dbReference type="KEGG" id="malv:MALV_53210"/>
<gene>
    <name evidence="3" type="ORF">MALV_53210</name>
</gene>
<dbReference type="InterPro" id="IPR005693">
    <property type="entry name" value="Mce"/>
</dbReference>
<reference evidence="3 4" key="1">
    <citation type="journal article" date="2019" name="Emerg. Microbes Infect.">
        <title>Comprehensive subspecies identification of 175 nontuberculous mycobacteria species based on 7547 genomic profiles.</title>
        <authorList>
            <person name="Matsumoto Y."/>
            <person name="Kinjo T."/>
            <person name="Motooka D."/>
            <person name="Nabeya D."/>
            <person name="Jung N."/>
            <person name="Uechi K."/>
            <person name="Horii T."/>
            <person name="Iida T."/>
            <person name="Fujita J."/>
            <person name="Nakamura S."/>
        </authorList>
    </citation>
    <scope>NUCLEOTIDE SEQUENCE [LARGE SCALE GENOMIC DNA]</scope>
    <source>
        <strain evidence="3 4">JCM 12272</strain>
    </source>
</reference>
<evidence type="ECO:0000259" key="1">
    <source>
        <dbReference type="Pfam" id="PF02470"/>
    </source>
</evidence>
<evidence type="ECO:0000259" key="2">
    <source>
        <dbReference type="Pfam" id="PF11887"/>
    </source>
</evidence>
<proteinExistence type="predicted"/>
<organism evidence="3 4">
    <name type="scientific">Mycolicibacterium alvei</name>
    <dbReference type="NCBI Taxonomy" id="67081"/>
    <lineage>
        <taxon>Bacteria</taxon>
        <taxon>Bacillati</taxon>
        <taxon>Actinomycetota</taxon>
        <taxon>Actinomycetes</taxon>
        <taxon>Mycobacteriales</taxon>
        <taxon>Mycobacteriaceae</taxon>
        <taxon>Mycolicibacterium</taxon>
    </lineage>
</organism>